<evidence type="ECO:0008006" key="3">
    <source>
        <dbReference type="Google" id="ProtNLM"/>
    </source>
</evidence>
<comment type="caution">
    <text evidence="1">The sequence shown here is derived from an EMBL/GenBank/DDBJ whole genome shotgun (WGS) entry which is preliminary data.</text>
</comment>
<reference evidence="1 2" key="1">
    <citation type="submission" date="2014-09" db="EMBL/GenBank/DDBJ databases">
        <title>Sporocytophaga myxococcoides PG-01 genome sequencing.</title>
        <authorList>
            <person name="Liu L."/>
            <person name="Gao P.J."/>
            <person name="Chen G.J."/>
            <person name="Wang L.S."/>
        </authorList>
    </citation>
    <scope>NUCLEOTIDE SEQUENCE [LARGE SCALE GENOMIC DNA]</scope>
    <source>
        <strain evidence="1 2">PG-01</strain>
    </source>
</reference>
<accession>A0A098LDA0</accession>
<evidence type="ECO:0000313" key="2">
    <source>
        <dbReference type="Proteomes" id="UP000030185"/>
    </source>
</evidence>
<dbReference type="EMBL" id="BBLT01000003">
    <property type="protein sequence ID" value="GAL84895.1"/>
    <property type="molecule type" value="Genomic_DNA"/>
</dbReference>
<name>A0A098LDA0_9BACT</name>
<sequence>MSFNISFYKTVFPFSLGILIFLFSCKTIKTAAPTESYEKVIIPPEVSEIVLPFELKVKDLEAKVNKEINGLIFEDKDYDEDNLLVKVWKFENIKIDVDGPYILYTVPVKVWLKAGYGFNKFGITFNESGETDFALKLKFKTLFALDPFWNFSPKTNAVEHQWIKEPDLKFIGLDIPLTFIADKIVKGQLNKLAVLIDELAKKNLDVRKYVLSAWEELHKPIAVSSDPEVWVRIAPKDLFLTPVEGRGGVIRTAIGMKASVETFLGSKPQYYLSVLPNKREEKKYDGKFKLLVNAEVPFDKATELARKRLVGQVYEFKDGKKRIKIENVDLYGSEMRLVVKVDISGSLNGTIYLSGLPDLDLANNVISVKSLDFDIDTRNKLLKSADWLSHQLFVKKIQPYFTYSFEKDLAESKKEIQKFLTHNKVHPDLEINGEIQDVLPKDVYLTEQSLKAVMLFTGVINADIQGLDF</sequence>
<dbReference type="InterPro" id="IPR025515">
    <property type="entry name" value="DUF4403"/>
</dbReference>
<dbReference type="eggNOG" id="ENOG502ZAFW">
    <property type="taxonomic scope" value="Bacteria"/>
</dbReference>
<organism evidence="1 2">
    <name type="scientific">Sporocytophaga myxococcoides</name>
    <dbReference type="NCBI Taxonomy" id="153721"/>
    <lineage>
        <taxon>Bacteria</taxon>
        <taxon>Pseudomonadati</taxon>
        <taxon>Bacteroidota</taxon>
        <taxon>Cytophagia</taxon>
        <taxon>Cytophagales</taxon>
        <taxon>Cytophagaceae</taxon>
        <taxon>Sporocytophaga</taxon>
    </lineage>
</organism>
<evidence type="ECO:0000313" key="1">
    <source>
        <dbReference type="EMBL" id="GAL84895.1"/>
    </source>
</evidence>
<dbReference type="AlphaFoldDB" id="A0A098LDA0"/>
<dbReference type="OrthoDB" id="617059at2"/>
<dbReference type="STRING" id="153721.MYP_2123"/>
<dbReference type="Proteomes" id="UP000030185">
    <property type="component" value="Unassembled WGS sequence"/>
</dbReference>
<gene>
    <name evidence="1" type="ORF">MYP_2123</name>
</gene>
<dbReference type="RefSeq" id="WP_045462412.1">
    <property type="nucleotide sequence ID" value="NZ_BBLT01000003.1"/>
</dbReference>
<dbReference type="Pfam" id="PF14356">
    <property type="entry name" value="DUF4403"/>
    <property type="match status" value="1"/>
</dbReference>
<protein>
    <recommendedName>
        <fullName evidence="3">DUF4403 family protein</fullName>
    </recommendedName>
</protein>
<proteinExistence type="predicted"/>
<keyword evidence="2" id="KW-1185">Reference proteome</keyword>